<dbReference type="Pfam" id="PF24681">
    <property type="entry name" value="Kelch_KLHDC2_KLHL20_DRC7"/>
    <property type="match status" value="2"/>
</dbReference>
<evidence type="ECO:0008006" key="5">
    <source>
        <dbReference type="Google" id="ProtNLM"/>
    </source>
</evidence>
<evidence type="ECO:0000256" key="2">
    <source>
        <dbReference type="ARBA" id="ARBA00022737"/>
    </source>
</evidence>
<dbReference type="SMART" id="SM00612">
    <property type="entry name" value="Kelch"/>
    <property type="match status" value="5"/>
</dbReference>
<evidence type="ECO:0000313" key="4">
    <source>
        <dbReference type="Proteomes" id="UP000692954"/>
    </source>
</evidence>
<name>A0A8S1R6E9_9CILI</name>
<accession>A0A8S1R6E9</accession>
<comment type="caution">
    <text evidence="3">The sequence shown here is derived from an EMBL/GenBank/DDBJ whole genome shotgun (WGS) entry which is preliminary data.</text>
</comment>
<keyword evidence="1" id="KW-0880">Kelch repeat</keyword>
<dbReference type="InterPro" id="IPR006652">
    <property type="entry name" value="Kelch_1"/>
</dbReference>
<dbReference type="AlphaFoldDB" id="A0A8S1R6E9"/>
<evidence type="ECO:0000313" key="3">
    <source>
        <dbReference type="EMBL" id="CAD8123248.1"/>
    </source>
</evidence>
<dbReference type="OrthoDB" id="284575at2759"/>
<proteinExistence type="predicted"/>
<protein>
    <recommendedName>
        <fullName evidence="5">Kelch motif family protein</fullName>
    </recommendedName>
</protein>
<dbReference type="Proteomes" id="UP000692954">
    <property type="component" value="Unassembled WGS sequence"/>
</dbReference>
<dbReference type="EMBL" id="CAJJDN010000143">
    <property type="protein sequence ID" value="CAD8123248.1"/>
    <property type="molecule type" value="Genomic_DNA"/>
</dbReference>
<sequence>MSATQTQHLIFGSTWPQENMIIKYCPQQQSFQKVPIDNGLKINNWSCVIPYKENEILITGGLGNTNKIISNDVYLFNTQTNQLSQFSQFTQCRYVHQCVNHNDKIYILGGRQYGPDFESVLSHCEVYDGGVWKTISPMTKRRSNFGVFLYNDQIYCIGGFDGKKNTKSIEYYDEVKNIWIRSKIRLPRGLAGFHLIPLENQKLMIVGGMTLQGPSQACLVLNFKNNTFISYSQLNQIRSLFHMFRDEFGNYIVYGGMSKQNTFELFNIENKIWEEFLINVDENVEEILNKNLRGISQVQQICRLEEFDQQQIMQQKQDTNLQPDDVVFMFGNDEYPFILPIPKYATENLQALEVPTQLCLYSYMSVCSIDAELPNCRQILLAGGIDSKISQINKKAYLITIIFPEMKVKIKKVGKLSYHRYAAACVYNAPYVYFIGGRGYQNDILSLHSTVERFNIDEEEWDQIAPLNEPKCSMTANVIGEKIYVFGGYVGEGQISHKIECYNEQSQEWDVLNIELPFSLEGLSSIVIDDQDLFIFGGKGFDGSKKEIIRFNQDDLESNQNVSGQIVGTLQYSRSLPKPILLDDQNILIIGGYFFDNPNINFGEVFNVNNADDSNNEYANQIELTLLSMGAHDSINLFSLTN</sequence>
<gene>
    <name evidence="3" type="ORF">PSON_ATCC_30995.1.T1430129</name>
</gene>
<keyword evidence="4" id="KW-1185">Reference proteome</keyword>
<dbReference type="PANTHER" id="PTHR45632">
    <property type="entry name" value="LD33804P"/>
    <property type="match status" value="1"/>
</dbReference>
<dbReference type="PANTHER" id="PTHR45632:SF3">
    <property type="entry name" value="KELCH-LIKE PROTEIN 32"/>
    <property type="match status" value="1"/>
</dbReference>
<keyword evidence="2" id="KW-0677">Repeat</keyword>
<organism evidence="3 4">
    <name type="scientific">Paramecium sonneborni</name>
    <dbReference type="NCBI Taxonomy" id="65129"/>
    <lineage>
        <taxon>Eukaryota</taxon>
        <taxon>Sar</taxon>
        <taxon>Alveolata</taxon>
        <taxon>Ciliophora</taxon>
        <taxon>Intramacronucleata</taxon>
        <taxon>Oligohymenophorea</taxon>
        <taxon>Peniculida</taxon>
        <taxon>Parameciidae</taxon>
        <taxon>Paramecium</taxon>
    </lineage>
</organism>
<reference evidence="3" key="1">
    <citation type="submission" date="2021-01" db="EMBL/GenBank/DDBJ databases">
        <authorList>
            <consortium name="Genoscope - CEA"/>
            <person name="William W."/>
        </authorList>
    </citation>
    <scope>NUCLEOTIDE SEQUENCE</scope>
</reference>
<evidence type="ECO:0000256" key="1">
    <source>
        <dbReference type="ARBA" id="ARBA00022441"/>
    </source>
</evidence>